<proteinExistence type="predicted"/>
<reference evidence="2 3" key="1">
    <citation type="submission" date="2015-07" db="EMBL/GenBank/DDBJ databases">
        <title>The genome of Dufourea novaeangliae.</title>
        <authorList>
            <person name="Pan H."/>
            <person name="Kapheim K."/>
        </authorList>
    </citation>
    <scope>NUCLEOTIDE SEQUENCE [LARGE SCALE GENOMIC DNA]</scope>
    <source>
        <strain evidence="2">0120121106</strain>
        <tissue evidence="2">Whole body</tissue>
    </source>
</reference>
<protein>
    <submittedName>
        <fullName evidence="2">Uncharacterized protein</fullName>
    </submittedName>
</protein>
<dbReference type="OrthoDB" id="6340174at2759"/>
<dbReference type="EMBL" id="KQ434804">
    <property type="protein sequence ID" value="KZC06085.1"/>
    <property type="molecule type" value="Genomic_DNA"/>
</dbReference>
<dbReference type="PANTHER" id="PTHR21398">
    <property type="entry name" value="AGAP007094-PA"/>
    <property type="match status" value="1"/>
</dbReference>
<name>A0A154P2C3_DUFNO</name>
<feature type="compositionally biased region" description="Basic and acidic residues" evidence="1">
    <location>
        <begin position="13"/>
        <end position="24"/>
    </location>
</feature>
<dbReference type="Proteomes" id="UP000076502">
    <property type="component" value="Unassembled WGS sequence"/>
</dbReference>
<keyword evidence="3" id="KW-1185">Reference proteome</keyword>
<sequence length="260" mass="29040">MNELRSKTVNAGEGHRGRLADGSEKAGFPRPRVAKDRLENFVNFPPGDDTRLFACWKILLLRTGRREKATKGFFTFNLALILDSAYSKSSNSELAEILHRPIRALTFPETSATGLFIALAVPLEDPYKSISMAMFFEGTYGLPTNASDDFLFAEINAARRTRRSLDRAIVYEVLEKKFISYGYQGHECLLRAICETSEHRLTHNGLIGDILHVIFTPTSSRHEELPEDILQAEVVGRNGSCSKYQPQCPVGLFDLIGVLG</sequence>
<dbReference type="AlphaFoldDB" id="A0A154P2C3"/>
<organism evidence="2 3">
    <name type="scientific">Dufourea novaeangliae</name>
    <name type="common">Sweat bee</name>
    <dbReference type="NCBI Taxonomy" id="178035"/>
    <lineage>
        <taxon>Eukaryota</taxon>
        <taxon>Metazoa</taxon>
        <taxon>Ecdysozoa</taxon>
        <taxon>Arthropoda</taxon>
        <taxon>Hexapoda</taxon>
        <taxon>Insecta</taxon>
        <taxon>Pterygota</taxon>
        <taxon>Neoptera</taxon>
        <taxon>Endopterygota</taxon>
        <taxon>Hymenoptera</taxon>
        <taxon>Apocrita</taxon>
        <taxon>Aculeata</taxon>
        <taxon>Apoidea</taxon>
        <taxon>Anthophila</taxon>
        <taxon>Halictidae</taxon>
        <taxon>Rophitinae</taxon>
        <taxon>Dufourea</taxon>
    </lineage>
</organism>
<gene>
    <name evidence="2" type="ORF">WN55_07171</name>
</gene>
<evidence type="ECO:0000313" key="2">
    <source>
        <dbReference type="EMBL" id="KZC06085.1"/>
    </source>
</evidence>
<evidence type="ECO:0000256" key="1">
    <source>
        <dbReference type="SAM" id="MobiDB-lite"/>
    </source>
</evidence>
<dbReference type="SMART" id="SM00718">
    <property type="entry name" value="DM4_12"/>
    <property type="match status" value="1"/>
</dbReference>
<evidence type="ECO:0000313" key="3">
    <source>
        <dbReference type="Proteomes" id="UP000076502"/>
    </source>
</evidence>
<dbReference type="Pfam" id="PF07841">
    <property type="entry name" value="DM4_12"/>
    <property type="match status" value="1"/>
</dbReference>
<feature type="region of interest" description="Disordered" evidence="1">
    <location>
        <begin position="1"/>
        <end position="28"/>
    </location>
</feature>
<dbReference type="InterPro" id="IPR006631">
    <property type="entry name" value="DM4_12"/>
</dbReference>
<accession>A0A154P2C3</accession>
<dbReference type="PANTHER" id="PTHR21398:SF22">
    <property type="entry name" value="IP12060P-RELATED"/>
    <property type="match status" value="1"/>
</dbReference>